<evidence type="ECO:0000313" key="2">
    <source>
        <dbReference type="Proteomes" id="UP000008177"/>
    </source>
</evidence>
<sequence>MTKNNKAMRTNREVSVYISEAVGKNSVIGNFMVLSRTISKHKKIPADSHPWARGSKRAWGLSIRAEIEHEVYKRYVLSQLFLFQII</sequence>
<dbReference type="HOGENOM" id="CLU_2497608_0_0_1"/>
<organism evidence="1 2">
    <name type="scientific">Botryotinia fuckeliana (strain T4)</name>
    <name type="common">Noble rot fungus</name>
    <name type="synonym">Botrytis cinerea</name>
    <dbReference type="NCBI Taxonomy" id="999810"/>
    <lineage>
        <taxon>Eukaryota</taxon>
        <taxon>Fungi</taxon>
        <taxon>Dikarya</taxon>
        <taxon>Ascomycota</taxon>
        <taxon>Pezizomycotina</taxon>
        <taxon>Leotiomycetes</taxon>
        <taxon>Helotiales</taxon>
        <taxon>Sclerotiniaceae</taxon>
        <taxon>Botrytis</taxon>
    </lineage>
</organism>
<dbReference type="Proteomes" id="UP000008177">
    <property type="component" value="Unplaced contigs"/>
</dbReference>
<proteinExistence type="predicted"/>
<dbReference type="EMBL" id="FQ790267">
    <property type="protein sequence ID" value="CCD43883.1"/>
    <property type="molecule type" value="Genomic_DNA"/>
</dbReference>
<gene>
    <name evidence="1" type="ORF">BofuT4_uP060930.1</name>
</gene>
<reference evidence="2" key="1">
    <citation type="journal article" date="2011" name="PLoS Genet.">
        <title>Genomic analysis of the necrotrophic fungal pathogens Sclerotinia sclerotiorum and Botrytis cinerea.</title>
        <authorList>
            <person name="Amselem J."/>
            <person name="Cuomo C.A."/>
            <person name="van Kan J.A."/>
            <person name="Viaud M."/>
            <person name="Benito E.P."/>
            <person name="Couloux A."/>
            <person name="Coutinho P.M."/>
            <person name="de Vries R.P."/>
            <person name="Dyer P.S."/>
            <person name="Fillinger S."/>
            <person name="Fournier E."/>
            <person name="Gout L."/>
            <person name="Hahn M."/>
            <person name="Kohn L."/>
            <person name="Lapalu N."/>
            <person name="Plummer K.M."/>
            <person name="Pradier J.M."/>
            <person name="Quevillon E."/>
            <person name="Sharon A."/>
            <person name="Simon A."/>
            <person name="ten Have A."/>
            <person name="Tudzynski B."/>
            <person name="Tudzynski P."/>
            <person name="Wincker P."/>
            <person name="Andrew M."/>
            <person name="Anthouard V."/>
            <person name="Beever R.E."/>
            <person name="Beffa R."/>
            <person name="Benoit I."/>
            <person name="Bouzid O."/>
            <person name="Brault B."/>
            <person name="Chen Z."/>
            <person name="Choquer M."/>
            <person name="Collemare J."/>
            <person name="Cotton P."/>
            <person name="Danchin E.G."/>
            <person name="Da Silva C."/>
            <person name="Gautier A."/>
            <person name="Giraud C."/>
            <person name="Giraud T."/>
            <person name="Gonzalez C."/>
            <person name="Grossetete S."/>
            <person name="Guldener U."/>
            <person name="Henrissat B."/>
            <person name="Howlett B.J."/>
            <person name="Kodira C."/>
            <person name="Kretschmer M."/>
            <person name="Lappartient A."/>
            <person name="Leroch M."/>
            <person name="Levis C."/>
            <person name="Mauceli E."/>
            <person name="Neuveglise C."/>
            <person name="Oeser B."/>
            <person name="Pearson M."/>
            <person name="Poulain J."/>
            <person name="Poussereau N."/>
            <person name="Quesneville H."/>
            <person name="Rascle C."/>
            <person name="Schumacher J."/>
            <person name="Segurens B."/>
            <person name="Sexton A."/>
            <person name="Silva E."/>
            <person name="Sirven C."/>
            <person name="Soanes D.M."/>
            <person name="Talbot N.J."/>
            <person name="Templeton M."/>
            <person name="Yandava C."/>
            <person name="Yarden O."/>
            <person name="Zeng Q."/>
            <person name="Rollins J.A."/>
            <person name="Lebrun M.H."/>
            <person name="Dickman M."/>
        </authorList>
    </citation>
    <scope>NUCLEOTIDE SEQUENCE [LARGE SCALE GENOMIC DNA]</scope>
    <source>
        <strain evidence="2">T4</strain>
    </source>
</reference>
<dbReference type="InParanoid" id="G2XTR3"/>
<accession>G2XTR3</accession>
<evidence type="ECO:0000313" key="1">
    <source>
        <dbReference type="EMBL" id="CCD43883.1"/>
    </source>
</evidence>
<dbReference type="AlphaFoldDB" id="G2XTR3"/>
<name>G2XTR3_BOTF4</name>
<protein>
    <submittedName>
        <fullName evidence="1">Uncharacterized protein</fullName>
    </submittedName>
</protein>